<organism evidence="1 2">
    <name type="scientific">Uabimicrobium amorphum</name>
    <dbReference type="NCBI Taxonomy" id="2596890"/>
    <lineage>
        <taxon>Bacteria</taxon>
        <taxon>Pseudomonadati</taxon>
        <taxon>Planctomycetota</taxon>
        <taxon>Candidatus Uabimicrobiia</taxon>
        <taxon>Candidatus Uabimicrobiales</taxon>
        <taxon>Candidatus Uabimicrobiaceae</taxon>
        <taxon>Candidatus Uabimicrobium</taxon>
    </lineage>
</organism>
<evidence type="ECO:0000313" key="1">
    <source>
        <dbReference type="EMBL" id="BBM86695.1"/>
    </source>
</evidence>
<name>A0A5S9IU71_UABAM</name>
<evidence type="ECO:0000313" key="2">
    <source>
        <dbReference type="Proteomes" id="UP000326354"/>
    </source>
</evidence>
<dbReference type="RefSeq" id="WP_151970741.1">
    <property type="nucleotide sequence ID" value="NZ_AP019860.1"/>
</dbReference>
<dbReference type="OrthoDB" id="5498775at2"/>
<proteinExistence type="predicted"/>
<accession>A0A5S9IU71</accession>
<dbReference type="KEGG" id="uam:UABAM_05081"/>
<dbReference type="EMBL" id="AP019860">
    <property type="protein sequence ID" value="BBM86695.1"/>
    <property type="molecule type" value="Genomic_DNA"/>
</dbReference>
<protein>
    <submittedName>
        <fullName evidence="1">Uncharacterized protein</fullName>
    </submittedName>
</protein>
<dbReference type="AlphaFoldDB" id="A0A5S9IU71"/>
<reference evidence="1 2" key="1">
    <citation type="submission" date="2019-08" db="EMBL/GenBank/DDBJ databases">
        <title>Complete genome sequence of Candidatus Uab amorphum.</title>
        <authorList>
            <person name="Shiratori T."/>
            <person name="Suzuki S."/>
            <person name="Kakizawa Y."/>
            <person name="Ishida K."/>
        </authorList>
    </citation>
    <scope>NUCLEOTIDE SEQUENCE [LARGE SCALE GENOMIC DNA]</scope>
    <source>
        <strain evidence="1 2">SRT547</strain>
    </source>
</reference>
<gene>
    <name evidence="1" type="ORF">UABAM_05081</name>
</gene>
<dbReference type="Proteomes" id="UP000326354">
    <property type="component" value="Chromosome"/>
</dbReference>
<sequence length="266" mass="30381">MEENKVNVEFYEFTSKQLFANSQIPLEQLPDSFAINTTIHFGDSDWKVMAAQPLKKSEFAVSGKVELFLSKVETMDPKNILYSLPSINDELPNVVEQQGENVLVLLEDDWRQAECVSTDFLEQINVEIEQIRDIYKNDRESSGFRNMHLRKKITAPLEGKKIVLEDLYNHFKCNVLYDGVGFNTSHGAIENGFAFSTAGNWIFWGQIGEQKSIAFLNVIAMANAIIEPFSSQMDQFLKDQGLYVVDWTRMLIVGDGQSSFDQFMTF</sequence>
<keyword evidence="2" id="KW-1185">Reference proteome</keyword>